<dbReference type="PANTHER" id="PTHR31391:SF143">
    <property type="entry name" value="B3 DNA-BINDING DOMAIN PROTEIN"/>
    <property type="match status" value="1"/>
</dbReference>
<organism evidence="7 8">
    <name type="scientific">Lupinus albus</name>
    <name type="common">White lupine</name>
    <name type="synonym">Lupinus termis</name>
    <dbReference type="NCBI Taxonomy" id="3870"/>
    <lineage>
        <taxon>Eukaryota</taxon>
        <taxon>Viridiplantae</taxon>
        <taxon>Streptophyta</taxon>
        <taxon>Embryophyta</taxon>
        <taxon>Tracheophyta</taxon>
        <taxon>Spermatophyta</taxon>
        <taxon>Magnoliopsida</taxon>
        <taxon>eudicotyledons</taxon>
        <taxon>Gunneridae</taxon>
        <taxon>Pentapetalae</taxon>
        <taxon>rosids</taxon>
        <taxon>fabids</taxon>
        <taxon>Fabales</taxon>
        <taxon>Fabaceae</taxon>
        <taxon>Papilionoideae</taxon>
        <taxon>50 kb inversion clade</taxon>
        <taxon>genistoids sensu lato</taxon>
        <taxon>core genistoids</taxon>
        <taxon>Genisteae</taxon>
        <taxon>Lupinus</taxon>
    </lineage>
</organism>
<keyword evidence="2" id="KW-0805">Transcription regulation</keyword>
<gene>
    <name evidence="7" type="ORF">Lalb_Chr10g0095161</name>
</gene>
<protein>
    <submittedName>
        <fullName evidence="7">Putative transcription factor B3-Domain family</fullName>
    </submittedName>
</protein>
<evidence type="ECO:0000256" key="1">
    <source>
        <dbReference type="ARBA" id="ARBA00004123"/>
    </source>
</evidence>
<dbReference type="PROSITE" id="PS50863">
    <property type="entry name" value="B3"/>
    <property type="match status" value="1"/>
</dbReference>
<dbReference type="GO" id="GO:0003677">
    <property type="term" value="F:DNA binding"/>
    <property type="evidence" value="ECO:0007669"/>
    <property type="project" value="UniProtKB-KW"/>
</dbReference>
<dbReference type="Pfam" id="PF02362">
    <property type="entry name" value="B3"/>
    <property type="match status" value="1"/>
</dbReference>
<dbReference type="Gene3D" id="2.40.330.10">
    <property type="entry name" value="DNA-binding pseudobarrel domain"/>
    <property type="match status" value="1"/>
</dbReference>
<dbReference type="EMBL" id="WOCE01000010">
    <property type="protein sequence ID" value="KAE9605234.1"/>
    <property type="molecule type" value="Genomic_DNA"/>
</dbReference>
<evidence type="ECO:0000259" key="6">
    <source>
        <dbReference type="PROSITE" id="PS50863"/>
    </source>
</evidence>
<keyword evidence="4" id="KW-0804">Transcription</keyword>
<comment type="subcellular location">
    <subcellularLocation>
        <location evidence="1">Nucleus</location>
    </subcellularLocation>
</comment>
<keyword evidence="8" id="KW-1185">Reference proteome</keyword>
<evidence type="ECO:0000256" key="5">
    <source>
        <dbReference type="ARBA" id="ARBA00023242"/>
    </source>
</evidence>
<keyword evidence="5" id="KW-0539">Nucleus</keyword>
<dbReference type="PANTHER" id="PTHR31391">
    <property type="entry name" value="B3 DOMAIN-CONTAINING PROTEIN OS11G0197600-RELATED"/>
    <property type="match status" value="1"/>
</dbReference>
<name>A0A6A4PVE6_LUPAL</name>
<dbReference type="Proteomes" id="UP000447434">
    <property type="component" value="Chromosome 10"/>
</dbReference>
<dbReference type="CDD" id="cd10017">
    <property type="entry name" value="B3_DNA"/>
    <property type="match status" value="1"/>
</dbReference>
<proteinExistence type="predicted"/>
<evidence type="ECO:0000256" key="3">
    <source>
        <dbReference type="ARBA" id="ARBA00023125"/>
    </source>
</evidence>
<dbReference type="SMART" id="SM01019">
    <property type="entry name" value="B3"/>
    <property type="match status" value="1"/>
</dbReference>
<dbReference type="InterPro" id="IPR044837">
    <property type="entry name" value="REM16-like"/>
</dbReference>
<reference evidence="8" key="1">
    <citation type="journal article" date="2020" name="Nat. Commun.">
        <title>Genome sequence of the cluster root forming white lupin.</title>
        <authorList>
            <person name="Hufnagel B."/>
            <person name="Marques A."/>
            <person name="Soriano A."/>
            <person name="Marques L."/>
            <person name="Divol F."/>
            <person name="Doumas P."/>
            <person name="Sallet E."/>
            <person name="Mancinotti D."/>
            <person name="Carrere S."/>
            <person name="Marande W."/>
            <person name="Arribat S."/>
            <person name="Keller J."/>
            <person name="Huneau C."/>
            <person name="Blein T."/>
            <person name="Aime D."/>
            <person name="Laguerre M."/>
            <person name="Taylor J."/>
            <person name="Schubert V."/>
            <person name="Nelson M."/>
            <person name="Geu-Flores F."/>
            <person name="Crespi M."/>
            <person name="Gallardo-Guerrero K."/>
            <person name="Delaux P.-M."/>
            <person name="Salse J."/>
            <person name="Berges H."/>
            <person name="Guyot R."/>
            <person name="Gouzy J."/>
            <person name="Peret B."/>
        </authorList>
    </citation>
    <scope>NUCLEOTIDE SEQUENCE [LARGE SCALE GENOMIC DNA]</scope>
    <source>
        <strain evidence="8">cv. Amiga</strain>
    </source>
</reference>
<evidence type="ECO:0000256" key="2">
    <source>
        <dbReference type="ARBA" id="ARBA00023015"/>
    </source>
</evidence>
<dbReference type="AlphaFoldDB" id="A0A6A4PVE6"/>
<accession>A0A6A4PVE6</accession>
<feature type="domain" description="TF-B3" evidence="6">
    <location>
        <begin position="18"/>
        <end position="113"/>
    </location>
</feature>
<dbReference type="InterPro" id="IPR015300">
    <property type="entry name" value="DNA-bd_pseudobarrel_sf"/>
</dbReference>
<keyword evidence="3" id="KW-0238">DNA-binding</keyword>
<evidence type="ECO:0000256" key="4">
    <source>
        <dbReference type="ARBA" id="ARBA00023163"/>
    </source>
</evidence>
<dbReference type="SUPFAM" id="SSF101936">
    <property type="entry name" value="DNA-binding pseudobarrel domain"/>
    <property type="match status" value="1"/>
</dbReference>
<dbReference type="InterPro" id="IPR003340">
    <property type="entry name" value="B3_DNA-bd"/>
</dbReference>
<comment type="caution">
    <text evidence="7">The sequence shown here is derived from an EMBL/GenBank/DDBJ whole genome shotgun (WGS) entry which is preliminary data.</text>
</comment>
<sequence length="114" mass="13270">MTNGNLEDAKKFASENPFLTINIKPSYLDGNHPNLSSVFARRYFTKRKQNVMIKFGNKFWSLKVICYLSRSASFCKGWTLFAKENKLEVGDVCVFELINREDIVFDLHIFRGHN</sequence>
<evidence type="ECO:0000313" key="7">
    <source>
        <dbReference type="EMBL" id="KAE9605234.1"/>
    </source>
</evidence>
<dbReference type="GO" id="GO:0005634">
    <property type="term" value="C:nucleus"/>
    <property type="evidence" value="ECO:0007669"/>
    <property type="project" value="UniProtKB-SubCell"/>
</dbReference>
<evidence type="ECO:0000313" key="8">
    <source>
        <dbReference type="Proteomes" id="UP000447434"/>
    </source>
</evidence>
<dbReference type="OrthoDB" id="623918at2759"/>